<protein>
    <submittedName>
        <fullName evidence="5">NAD(P)-binding protein</fullName>
    </submittedName>
</protein>
<dbReference type="EMBL" id="MU853340">
    <property type="protein sequence ID" value="KAK4113016.1"/>
    <property type="molecule type" value="Genomic_DNA"/>
</dbReference>
<comment type="similarity">
    <text evidence="1">Belongs to the NmrA-type oxidoreductase family.</text>
</comment>
<reference evidence="5" key="1">
    <citation type="journal article" date="2023" name="Mol. Phylogenet. Evol.">
        <title>Genome-scale phylogeny and comparative genomics of the fungal order Sordariales.</title>
        <authorList>
            <person name="Hensen N."/>
            <person name="Bonometti L."/>
            <person name="Westerberg I."/>
            <person name="Brannstrom I.O."/>
            <person name="Guillou S."/>
            <person name="Cros-Aarteil S."/>
            <person name="Calhoun S."/>
            <person name="Haridas S."/>
            <person name="Kuo A."/>
            <person name="Mondo S."/>
            <person name="Pangilinan J."/>
            <person name="Riley R."/>
            <person name="LaButti K."/>
            <person name="Andreopoulos B."/>
            <person name="Lipzen A."/>
            <person name="Chen C."/>
            <person name="Yan M."/>
            <person name="Daum C."/>
            <person name="Ng V."/>
            <person name="Clum A."/>
            <person name="Steindorff A."/>
            <person name="Ohm R.A."/>
            <person name="Martin F."/>
            <person name="Silar P."/>
            <person name="Natvig D.O."/>
            <person name="Lalanne C."/>
            <person name="Gautier V."/>
            <person name="Ament-Velasquez S.L."/>
            <person name="Kruys A."/>
            <person name="Hutchinson M.I."/>
            <person name="Powell A.J."/>
            <person name="Barry K."/>
            <person name="Miller A.N."/>
            <person name="Grigoriev I.V."/>
            <person name="Debuchy R."/>
            <person name="Gladieux P."/>
            <person name="Hiltunen Thoren M."/>
            <person name="Johannesson H."/>
        </authorList>
    </citation>
    <scope>NUCLEOTIDE SEQUENCE</scope>
    <source>
        <strain evidence="5">CBS 508.74</strain>
    </source>
</reference>
<dbReference type="GeneID" id="89942910"/>
<evidence type="ECO:0000256" key="2">
    <source>
        <dbReference type="ARBA" id="ARBA00022857"/>
    </source>
</evidence>
<reference evidence="5" key="2">
    <citation type="submission" date="2023-05" db="EMBL/GenBank/DDBJ databases">
        <authorList>
            <consortium name="Lawrence Berkeley National Laboratory"/>
            <person name="Steindorff A."/>
            <person name="Hensen N."/>
            <person name="Bonometti L."/>
            <person name="Westerberg I."/>
            <person name="Brannstrom I.O."/>
            <person name="Guillou S."/>
            <person name="Cros-Aarteil S."/>
            <person name="Calhoun S."/>
            <person name="Haridas S."/>
            <person name="Kuo A."/>
            <person name="Mondo S."/>
            <person name="Pangilinan J."/>
            <person name="Riley R."/>
            <person name="Labutti K."/>
            <person name="Andreopoulos B."/>
            <person name="Lipzen A."/>
            <person name="Chen C."/>
            <person name="Yanf M."/>
            <person name="Daum C."/>
            <person name="Ng V."/>
            <person name="Clum A."/>
            <person name="Ohm R."/>
            <person name="Martin F."/>
            <person name="Silar P."/>
            <person name="Natvig D."/>
            <person name="Lalanne C."/>
            <person name="Gautier V."/>
            <person name="Ament-Velasquez S.L."/>
            <person name="Kruys A."/>
            <person name="Hutchinson M.I."/>
            <person name="Powell A.J."/>
            <person name="Barry K."/>
            <person name="Miller A.N."/>
            <person name="Grigoriev I.V."/>
            <person name="Debuchy R."/>
            <person name="Gladieux P."/>
            <person name="Thoren M.H."/>
            <person name="Johannesson H."/>
        </authorList>
    </citation>
    <scope>NUCLEOTIDE SEQUENCE</scope>
    <source>
        <strain evidence="5">CBS 508.74</strain>
    </source>
</reference>
<keyword evidence="2" id="KW-0521">NADP</keyword>
<dbReference type="AlphaFoldDB" id="A0AAN6YSR2"/>
<dbReference type="GO" id="GO:0005634">
    <property type="term" value="C:nucleus"/>
    <property type="evidence" value="ECO:0007669"/>
    <property type="project" value="TreeGrafter"/>
</dbReference>
<dbReference type="PANTHER" id="PTHR42748">
    <property type="entry name" value="NITROGEN METABOLITE REPRESSION PROTEIN NMRA FAMILY MEMBER"/>
    <property type="match status" value="1"/>
</dbReference>
<keyword evidence="6" id="KW-1185">Reference proteome</keyword>
<dbReference type="PANTHER" id="PTHR42748:SF30">
    <property type="entry name" value="NMRA-LIKE DOMAIN-CONTAINING PROTEIN"/>
    <property type="match status" value="1"/>
</dbReference>
<sequence length="309" mass="33416">MATPTVYVSSATGQVGGAVARQLRSLGWEVHTTTRNPSSSAAKSLASIGVKVLGGDWTNEAALSAAIAGCTVVFMNLMPDLADIASELKAAETILRIAKAAGGVSHIVYSGAITPSAPPEFGPDHFLTRGLQSKTKIEQAVRDAGFEYWTILRPGYFMTNLVRPKVHLLYPGAAESGVFNLAFNPDTPLGLIDPEDIAAFAVEAFRHPRKANEKVVTLVGETVAVDVALEMVSKMAGRAIRRVYLPEEELGDTLAKNPRMYLQVLMRDLFRDVDVDEAKSWGITMSSFVDFLAREKKEVEDTYRPAGTD</sequence>
<name>A0AAN6YSR2_9PEZI</name>
<dbReference type="GO" id="GO:0016491">
    <property type="term" value="F:oxidoreductase activity"/>
    <property type="evidence" value="ECO:0007669"/>
    <property type="project" value="UniProtKB-KW"/>
</dbReference>
<gene>
    <name evidence="5" type="ORF">N656DRAFT_836556</name>
</gene>
<dbReference type="Pfam" id="PF05368">
    <property type="entry name" value="NmrA"/>
    <property type="match status" value="1"/>
</dbReference>
<proteinExistence type="inferred from homology"/>
<evidence type="ECO:0000313" key="6">
    <source>
        <dbReference type="Proteomes" id="UP001302812"/>
    </source>
</evidence>
<dbReference type="SUPFAM" id="SSF51735">
    <property type="entry name" value="NAD(P)-binding Rossmann-fold domains"/>
    <property type="match status" value="1"/>
</dbReference>
<feature type="domain" description="NmrA-like" evidence="4">
    <location>
        <begin position="5"/>
        <end position="261"/>
    </location>
</feature>
<dbReference type="InterPro" id="IPR036291">
    <property type="entry name" value="NAD(P)-bd_dom_sf"/>
</dbReference>
<keyword evidence="3" id="KW-0560">Oxidoreductase</keyword>
<evidence type="ECO:0000313" key="5">
    <source>
        <dbReference type="EMBL" id="KAK4113016.1"/>
    </source>
</evidence>
<comment type="caution">
    <text evidence="5">The sequence shown here is derived from an EMBL/GenBank/DDBJ whole genome shotgun (WGS) entry which is preliminary data.</text>
</comment>
<dbReference type="InterPro" id="IPR051164">
    <property type="entry name" value="NmrA-like_oxidored"/>
</dbReference>
<dbReference type="Proteomes" id="UP001302812">
    <property type="component" value="Unassembled WGS sequence"/>
</dbReference>
<organism evidence="5 6">
    <name type="scientific">Canariomyces notabilis</name>
    <dbReference type="NCBI Taxonomy" id="2074819"/>
    <lineage>
        <taxon>Eukaryota</taxon>
        <taxon>Fungi</taxon>
        <taxon>Dikarya</taxon>
        <taxon>Ascomycota</taxon>
        <taxon>Pezizomycotina</taxon>
        <taxon>Sordariomycetes</taxon>
        <taxon>Sordariomycetidae</taxon>
        <taxon>Sordariales</taxon>
        <taxon>Chaetomiaceae</taxon>
        <taxon>Canariomyces</taxon>
    </lineage>
</organism>
<dbReference type="Gene3D" id="3.40.50.720">
    <property type="entry name" value="NAD(P)-binding Rossmann-like Domain"/>
    <property type="match status" value="1"/>
</dbReference>
<dbReference type="InterPro" id="IPR008030">
    <property type="entry name" value="NmrA-like"/>
</dbReference>
<evidence type="ECO:0000256" key="3">
    <source>
        <dbReference type="ARBA" id="ARBA00023002"/>
    </source>
</evidence>
<evidence type="ECO:0000259" key="4">
    <source>
        <dbReference type="Pfam" id="PF05368"/>
    </source>
</evidence>
<dbReference type="RefSeq" id="XP_064670586.1">
    <property type="nucleotide sequence ID" value="XM_064818784.1"/>
</dbReference>
<evidence type="ECO:0000256" key="1">
    <source>
        <dbReference type="ARBA" id="ARBA00006328"/>
    </source>
</evidence>
<accession>A0AAN6YSR2</accession>